<feature type="region of interest" description="Disordered" evidence="2">
    <location>
        <begin position="1"/>
        <end position="24"/>
    </location>
</feature>
<evidence type="ECO:0000256" key="2">
    <source>
        <dbReference type="SAM" id="MobiDB-lite"/>
    </source>
</evidence>
<protein>
    <submittedName>
        <fullName evidence="3">Uncharacterized protein</fullName>
    </submittedName>
</protein>
<accession>A0AA87ZH83</accession>
<organism evidence="3 4">
    <name type="scientific">Ficus carica</name>
    <name type="common">Common fig</name>
    <dbReference type="NCBI Taxonomy" id="3494"/>
    <lineage>
        <taxon>Eukaryota</taxon>
        <taxon>Viridiplantae</taxon>
        <taxon>Streptophyta</taxon>
        <taxon>Embryophyta</taxon>
        <taxon>Tracheophyta</taxon>
        <taxon>Spermatophyta</taxon>
        <taxon>Magnoliopsida</taxon>
        <taxon>eudicotyledons</taxon>
        <taxon>Gunneridae</taxon>
        <taxon>Pentapetalae</taxon>
        <taxon>rosids</taxon>
        <taxon>fabids</taxon>
        <taxon>Rosales</taxon>
        <taxon>Moraceae</taxon>
        <taxon>Ficeae</taxon>
        <taxon>Ficus</taxon>
    </lineage>
</organism>
<dbReference type="Proteomes" id="UP001187192">
    <property type="component" value="Unassembled WGS sequence"/>
</dbReference>
<keyword evidence="4" id="KW-1185">Reference proteome</keyword>
<sequence length="265" mass="29668">MVTKKKKILEGADGKEEEEEEEDQMLVLNNKPLKLTPELRSQTNKLEVANSASTIQIATRPRAATDAALMSASKVKKEPPSLWEELMRMVNHKSSARKSKTKVGYSEKSAIEPIALEIGLPKSSPTTCLLKRKRGEAGTSFELILPDLVSLQADLEAASQLGLRMLTQTDLDLLLNLNPHELIDTFIGRSIQNLQYGLVLAYCFVGEDSGKLANEEKNVVELKQKLLEHEVSLKRLTEEKDECIKQLEEEVKDRYCIGWALARIP</sequence>
<dbReference type="AlphaFoldDB" id="A0AA87ZH83"/>
<evidence type="ECO:0000256" key="1">
    <source>
        <dbReference type="SAM" id="Coils"/>
    </source>
</evidence>
<keyword evidence="1" id="KW-0175">Coiled coil</keyword>
<reference evidence="3" key="1">
    <citation type="submission" date="2023-07" db="EMBL/GenBank/DDBJ databases">
        <title>draft genome sequence of fig (Ficus carica).</title>
        <authorList>
            <person name="Takahashi T."/>
            <person name="Nishimura K."/>
        </authorList>
    </citation>
    <scope>NUCLEOTIDE SEQUENCE</scope>
</reference>
<feature type="coiled-coil region" evidence="1">
    <location>
        <begin position="212"/>
        <end position="253"/>
    </location>
</feature>
<feature type="compositionally biased region" description="Acidic residues" evidence="2">
    <location>
        <begin position="15"/>
        <end position="24"/>
    </location>
</feature>
<dbReference type="EMBL" id="BTGU01000004">
    <property type="protein sequence ID" value="GMN33199.1"/>
    <property type="molecule type" value="Genomic_DNA"/>
</dbReference>
<proteinExistence type="predicted"/>
<gene>
    <name evidence="3" type="ORF">TIFTF001_004021</name>
</gene>
<evidence type="ECO:0000313" key="3">
    <source>
        <dbReference type="EMBL" id="GMN33199.1"/>
    </source>
</evidence>
<comment type="caution">
    <text evidence="3">The sequence shown here is derived from an EMBL/GenBank/DDBJ whole genome shotgun (WGS) entry which is preliminary data.</text>
</comment>
<name>A0AA87ZH83_FICCA</name>
<evidence type="ECO:0000313" key="4">
    <source>
        <dbReference type="Proteomes" id="UP001187192"/>
    </source>
</evidence>